<keyword evidence="1" id="KW-0812">Transmembrane</keyword>
<evidence type="ECO:0000313" key="3">
    <source>
        <dbReference type="Proteomes" id="UP000199095"/>
    </source>
</evidence>
<keyword evidence="1" id="KW-0472">Membrane</keyword>
<dbReference type="STRING" id="237682.SAMN05421676_10270"/>
<accession>A0A1I0A890</accession>
<gene>
    <name evidence="2" type="ORF">SAMN05421676_10270</name>
</gene>
<keyword evidence="3" id="KW-1185">Reference proteome</keyword>
<evidence type="ECO:0000256" key="1">
    <source>
        <dbReference type="SAM" id="Phobius"/>
    </source>
</evidence>
<organism evidence="2 3">
    <name type="scientific">Salinibacillus kushneri</name>
    <dbReference type="NCBI Taxonomy" id="237682"/>
    <lineage>
        <taxon>Bacteria</taxon>
        <taxon>Bacillati</taxon>
        <taxon>Bacillota</taxon>
        <taxon>Bacilli</taxon>
        <taxon>Bacillales</taxon>
        <taxon>Bacillaceae</taxon>
        <taxon>Salinibacillus</taxon>
    </lineage>
</organism>
<dbReference type="AlphaFoldDB" id="A0A1I0A890"/>
<protein>
    <submittedName>
        <fullName evidence="2">Potassium efflux system protein</fullName>
    </submittedName>
</protein>
<reference evidence="3" key="1">
    <citation type="submission" date="2016-10" db="EMBL/GenBank/DDBJ databases">
        <authorList>
            <person name="Varghese N."/>
            <person name="Submissions S."/>
        </authorList>
    </citation>
    <scope>NUCLEOTIDE SEQUENCE [LARGE SCALE GENOMIC DNA]</scope>
    <source>
        <strain evidence="3">CGMCC 1.3566</strain>
    </source>
</reference>
<feature type="transmembrane region" description="Helical" evidence="1">
    <location>
        <begin position="22"/>
        <end position="43"/>
    </location>
</feature>
<keyword evidence="1" id="KW-1133">Transmembrane helix</keyword>
<sequence>MFFLSSTIYNLFLSNSVWISEVIVYAVVLCLIFLLRWIVNVAIRKFNNHEALRSIVNWVTIYGALVYTLLYFLDADWMTREITSVGKVEISFFLVIVAILIISFAHRASKVMTKYLLPRAYSRYQ</sequence>
<feature type="transmembrane region" description="Helical" evidence="1">
    <location>
        <begin position="55"/>
        <end position="73"/>
    </location>
</feature>
<dbReference type="Proteomes" id="UP000199095">
    <property type="component" value="Unassembled WGS sequence"/>
</dbReference>
<dbReference type="EMBL" id="FOHJ01000002">
    <property type="protein sequence ID" value="SES90408.1"/>
    <property type="molecule type" value="Genomic_DNA"/>
</dbReference>
<evidence type="ECO:0000313" key="2">
    <source>
        <dbReference type="EMBL" id="SES90408.1"/>
    </source>
</evidence>
<name>A0A1I0A890_9BACI</name>
<proteinExistence type="predicted"/>
<feature type="transmembrane region" description="Helical" evidence="1">
    <location>
        <begin position="85"/>
        <end position="105"/>
    </location>
</feature>